<evidence type="ECO:0000256" key="1">
    <source>
        <dbReference type="ARBA" id="ARBA00006056"/>
    </source>
</evidence>
<dbReference type="PANTHER" id="PTHR11091">
    <property type="entry name" value="OXIDOREDUCTASE-RELATED"/>
    <property type="match status" value="1"/>
</dbReference>
<dbReference type="InterPro" id="IPR036111">
    <property type="entry name" value="Mal/L-sulfo/L-lacto_DH-like_sf"/>
</dbReference>
<organism evidence="3 4">
    <name type="scientific">Pedococcus bigeumensis</name>
    <dbReference type="NCBI Taxonomy" id="433644"/>
    <lineage>
        <taxon>Bacteria</taxon>
        <taxon>Bacillati</taxon>
        <taxon>Actinomycetota</taxon>
        <taxon>Actinomycetes</taxon>
        <taxon>Micrococcales</taxon>
        <taxon>Intrasporangiaceae</taxon>
        <taxon>Pedococcus</taxon>
    </lineage>
</organism>
<dbReference type="Gene3D" id="3.30.1370.60">
    <property type="entry name" value="Hypothetical oxidoreductase yiak, domain 2"/>
    <property type="match status" value="1"/>
</dbReference>
<proteinExistence type="inferred from homology"/>
<dbReference type="InterPro" id="IPR043143">
    <property type="entry name" value="Mal/L-sulf/L-lact_DH-like_NADP"/>
</dbReference>
<keyword evidence="4" id="KW-1185">Reference proteome</keyword>
<evidence type="ECO:0000313" key="3">
    <source>
        <dbReference type="EMBL" id="TPG16951.1"/>
    </source>
</evidence>
<dbReference type="SUPFAM" id="SSF89733">
    <property type="entry name" value="L-sulfolactate dehydrogenase-like"/>
    <property type="match status" value="1"/>
</dbReference>
<evidence type="ECO:0000313" key="4">
    <source>
        <dbReference type="Proteomes" id="UP000317722"/>
    </source>
</evidence>
<reference evidence="3 4" key="1">
    <citation type="journal article" date="2019" name="Environ. Microbiol.">
        <title>Species interactions and distinct microbial communities in high Arctic permafrost affected cryosols are associated with the CH4 and CO2 gas fluxes.</title>
        <authorList>
            <person name="Altshuler I."/>
            <person name="Hamel J."/>
            <person name="Turney S."/>
            <person name="Magnuson E."/>
            <person name="Levesque R."/>
            <person name="Greer C."/>
            <person name="Whyte L.G."/>
        </authorList>
    </citation>
    <scope>NUCLEOTIDE SEQUENCE [LARGE SCALE GENOMIC DNA]</scope>
    <source>
        <strain evidence="3 4">S9.3A</strain>
    </source>
</reference>
<gene>
    <name evidence="3" type="ORF">EAH86_09185</name>
</gene>
<dbReference type="InterPro" id="IPR043144">
    <property type="entry name" value="Mal/L-sulf/L-lact_DH-like_ah"/>
</dbReference>
<keyword evidence="2" id="KW-0560">Oxidoreductase</keyword>
<dbReference type="Pfam" id="PF02615">
    <property type="entry name" value="Ldh_2"/>
    <property type="match status" value="1"/>
</dbReference>
<dbReference type="InterPro" id="IPR003767">
    <property type="entry name" value="Malate/L-lactate_DH-like"/>
</dbReference>
<dbReference type="Proteomes" id="UP000317722">
    <property type="component" value="Unassembled WGS sequence"/>
</dbReference>
<dbReference type="PANTHER" id="PTHR11091:SF0">
    <property type="entry name" value="MALATE DEHYDROGENASE"/>
    <property type="match status" value="1"/>
</dbReference>
<accession>A0A502CYX1</accession>
<dbReference type="AlphaFoldDB" id="A0A502CYX1"/>
<sequence>MPGVDDPPSGLPSCTLVYKYAFLRPVLHSPSEEHHVTPSEAAGAAAPRSAIFAAPDLADFATRLLLLEGVPEPDAALLADSLVTAELWGHASHGMLRLPWYLTRLRSGAMQAVTAPEVARDSAAVVVLDGQHGIGQVITQRAVELGIERARTHGISGVAVRNSGHFGTAAYFTRQAAEAGCVALLVTNASPAMAPWGGTVKSIGTNPWSIAAPAGRHGVVVMDLANTAVARGKVYLAAERGEQIPDGWAAAADGTPTTDPAAAIAGLILPMAGPKGYVISFMMDVLAGVLTGSAFGDGVAGPYDPQRRSGAGHLLITIDVSAVSDPTEFAARIEALVDQTRGGALAAWADEILVPGELEDRNRRRLSADGIPLALTTTEALAALGREAHVVLPSPLSPVGPEVPA</sequence>
<comment type="caution">
    <text evidence="3">The sequence shown here is derived from an EMBL/GenBank/DDBJ whole genome shotgun (WGS) entry which is preliminary data.</text>
</comment>
<dbReference type="GO" id="GO:0016491">
    <property type="term" value="F:oxidoreductase activity"/>
    <property type="evidence" value="ECO:0007669"/>
    <property type="project" value="UniProtKB-KW"/>
</dbReference>
<dbReference type="OrthoDB" id="924592at2"/>
<evidence type="ECO:0000256" key="2">
    <source>
        <dbReference type="ARBA" id="ARBA00023002"/>
    </source>
</evidence>
<name>A0A502CYX1_9MICO</name>
<dbReference type="EMBL" id="RCZM01000003">
    <property type="protein sequence ID" value="TPG16951.1"/>
    <property type="molecule type" value="Genomic_DNA"/>
</dbReference>
<dbReference type="Gene3D" id="1.10.1530.10">
    <property type="match status" value="1"/>
</dbReference>
<comment type="similarity">
    <text evidence="1">Belongs to the LDH2/MDH2 oxidoreductase family.</text>
</comment>
<protein>
    <submittedName>
        <fullName evidence="3">Ldh family oxidoreductase</fullName>
    </submittedName>
</protein>